<gene>
    <name evidence="2" type="ORF">K5I21_05195</name>
</gene>
<evidence type="ECO:0000313" key="3">
    <source>
        <dbReference type="Proteomes" id="UP001203136"/>
    </source>
</evidence>
<dbReference type="AlphaFoldDB" id="A0AAW5F1E2"/>
<dbReference type="InterPro" id="IPR042267">
    <property type="entry name" value="VTC_sf"/>
</dbReference>
<accession>A0AAW5F1E2</accession>
<reference evidence="2" key="1">
    <citation type="journal article" date="2022" name="Cell Host Microbe">
        <title>Colonization of the live biotherapeutic product VE303 and modulation of the microbiota and metabolites in healthy volunteers.</title>
        <authorList>
            <person name="Dsouza M."/>
            <person name="Menon R."/>
            <person name="Crossette E."/>
            <person name="Bhattarai S.K."/>
            <person name="Schneider J."/>
            <person name="Kim Y.G."/>
            <person name="Reddy S."/>
            <person name="Caballero S."/>
            <person name="Felix C."/>
            <person name="Cornacchione L."/>
            <person name="Hendrickson J."/>
            <person name="Watson A.R."/>
            <person name="Minot S.S."/>
            <person name="Greenfield N."/>
            <person name="Schopf L."/>
            <person name="Szabady R."/>
            <person name="Patarroyo J."/>
            <person name="Smith W."/>
            <person name="Harrison P."/>
            <person name="Kuijper E.J."/>
            <person name="Kelly C.P."/>
            <person name="Olle B."/>
            <person name="Bobilev D."/>
            <person name="Silber J.L."/>
            <person name="Bucci V."/>
            <person name="Roberts B."/>
            <person name="Faith J."/>
            <person name="Norman J.M."/>
        </authorList>
    </citation>
    <scope>NUCLEOTIDE SEQUENCE</scope>
    <source>
        <strain evidence="2">VE303-04</strain>
    </source>
</reference>
<dbReference type="InterPro" id="IPR018966">
    <property type="entry name" value="VTC_domain"/>
</dbReference>
<dbReference type="EMBL" id="JAINVB010000001">
    <property type="protein sequence ID" value="MCK0085273.1"/>
    <property type="molecule type" value="Genomic_DNA"/>
</dbReference>
<evidence type="ECO:0000259" key="1">
    <source>
        <dbReference type="Pfam" id="PF09359"/>
    </source>
</evidence>
<proteinExistence type="predicted"/>
<sequence length="235" mass="27016">MSEFLDVLRTEKKYTVSPLTAGQITARLSYLLPLDGNCENAKPYIVKSLYFDSLYNRDYMEKGSGLEFRKKIRLRSYGDGGIVKLEWKRKQGSKQRKQSLLLSKTDAEKLIRGDYRCLLDYDGDLPKQFYAMMTEEVYRPKCIVKYSRLAFTVPTNDIRITLDSGVSAQEGQFNLFQDSVSYYPVTEPGRITLEVKYNHFLLDYIRTALSSFELTETASSKYTASRYFGLGGTMS</sequence>
<organism evidence="2 3">
    <name type="scientific">Clostridium symbiosum</name>
    <name type="common">Bacteroides symbiosus</name>
    <dbReference type="NCBI Taxonomy" id="1512"/>
    <lineage>
        <taxon>Bacteria</taxon>
        <taxon>Bacillati</taxon>
        <taxon>Bacillota</taxon>
        <taxon>Clostridia</taxon>
        <taxon>Lachnospirales</taxon>
        <taxon>Lachnospiraceae</taxon>
        <taxon>Otoolea</taxon>
    </lineage>
</organism>
<dbReference type="GO" id="GO:0006799">
    <property type="term" value="P:polyphosphate biosynthetic process"/>
    <property type="evidence" value="ECO:0007669"/>
    <property type="project" value="UniProtKB-ARBA"/>
</dbReference>
<comment type="caution">
    <text evidence="2">The sequence shown here is derived from an EMBL/GenBank/DDBJ whole genome shotgun (WGS) entry which is preliminary data.</text>
</comment>
<dbReference type="Pfam" id="PF09359">
    <property type="entry name" value="VTC"/>
    <property type="match status" value="1"/>
</dbReference>
<dbReference type="RefSeq" id="WP_003504599.1">
    <property type="nucleotide sequence ID" value="NZ_BAABZD010000001.1"/>
</dbReference>
<feature type="domain" description="VTC" evidence="1">
    <location>
        <begin position="9"/>
        <end position="225"/>
    </location>
</feature>
<protein>
    <submittedName>
        <fullName evidence="2">Polyphosphate polymerase domain-containing protein</fullName>
    </submittedName>
</protein>
<evidence type="ECO:0000313" key="2">
    <source>
        <dbReference type="EMBL" id="MCK0085273.1"/>
    </source>
</evidence>
<dbReference type="CDD" id="cd07750">
    <property type="entry name" value="PolyPPase_VTC_like"/>
    <property type="match status" value="1"/>
</dbReference>
<dbReference type="Gene3D" id="3.20.100.30">
    <property type="entry name" value="VTC, catalytic tunnel domain"/>
    <property type="match status" value="1"/>
</dbReference>
<dbReference type="Proteomes" id="UP001203136">
    <property type="component" value="Unassembled WGS sequence"/>
</dbReference>
<name>A0AAW5F1E2_CLOSY</name>